<accession>A0A8S5T2R1</accession>
<proteinExistence type="predicted"/>
<evidence type="ECO:0000313" key="1">
    <source>
        <dbReference type="EMBL" id="DAF57652.1"/>
    </source>
</evidence>
<protein>
    <submittedName>
        <fullName evidence="1">Uncharacterized protein</fullName>
    </submittedName>
</protein>
<dbReference type="EMBL" id="BK032736">
    <property type="protein sequence ID" value="DAF57652.1"/>
    <property type="molecule type" value="Genomic_DNA"/>
</dbReference>
<reference evidence="1" key="1">
    <citation type="journal article" date="2021" name="Proc. Natl. Acad. Sci. U.S.A.">
        <title>A Catalog of Tens of Thousands of Viruses from Human Metagenomes Reveals Hidden Associations with Chronic Diseases.</title>
        <authorList>
            <person name="Tisza M.J."/>
            <person name="Buck C.B."/>
        </authorList>
    </citation>
    <scope>NUCLEOTIDE SEQUENCE</scope>
    <source>
        <strain evidence="1">CtpVv1</strain>
    </source>
</reference>
<sequence length="94" mass="10665">MAKLITRTFVTTKVDYSYLTADEHGNPAKVEDVTQIDGEHDKESATKVLTKKLGFTPFVTAVETEEELRGMEVMDFYNNSKPVQRHVSQQKDAE</sequence>
<name>A0A8S5T2R1_9CAUD</name>
<organism evidence="1">
    <name type="scientific">Podoviridae sp. ctpVv1</name>
    <dbReference type="NCBI Taxonomy" id="2827748"/>
    <lineage>
        <taxon>Viruses</taxon>
        <taxon>Duplodnaviria</taxon>
        <taxon>Heunggongvirae</taxon>
        <taxon>Uroviricota</taxon>
        <taxon>Caudoviricetes</taxon>
    </lineage>
</organism>